<accession>A0A1Y6CYM5</accession>
<evidence type="ECO:0000256" key="3">
    <source>
        <dbReference type="ARBA" id="ARBA00022795"/>
    </source>
</evidence>
<dbReference type="AlphaFoldDB" id="A0A1Y6CYM5"/>
<dbReference type="STRING" id="1760988.SAMN02949497_3143"/>
<evidence type="ECO:0000256" key="2">
    <source>
        <dbReference type="ARBA" id="ARBA00022490"/>
    </source>
</evidence>
<keyword evidence="4" id="KW-0143">Chaperone</keyword>
<keyword evidence="7" id="KW-1185">Reference proteome</keyword>
<evidence type="ECO:0000256" key="5">
    <source>
        <dbReference type="ARBA" id="ARBA00093797"/>
    </source>
</evidence>
<dbReference type="Proteomes" id="UP000192923">
    <property type="component" value="Unassembled WGS sequence"/>
</dbReference>
<dbReference type="Gene3D" id="1.20.58.380">
    <property type="entry name" value="Flagellar protein flit"/>
    <property type="match status" value="1"/>
</dbReference>
<dbReference type="GO" id="GO:0044781">
    <property type="term" value="P:bacterial-type flagellum organization"/>
    <property type="evidence" value="ECO:0007669"/>
    <property type="project" value="UniProtKB-KW"/>
</dbReference>
<comment type="subcellular location">
    <subcellularLocation>
        <location evidence="1">Cytoplasm</location>
        <location evidence="1">Cytosol</location>
    </subcellularLocation>
</comment>
<keyword evidence="3" id="KW-1005">Bacterial flagellum biogenesis</keyword>
<keyword evidence="2" id="KW-0963">Cytoplasm</keyword>
<dbReference type="RefSeq" id="WP_085214266.1">
    <property type="nucleotide sequence ID" value="NZ_FXAM01000001.1"/>
</dbReference>
<evidence type="ECO:0000256" key="4">
    <source>
        <dbReference type="ARBA" id="ARBA00023186"/>
    </source>
</evidence>
<evidence type="ECO:0000313" key="6">
    <source>
        <dbReference type="EMBL" id="SMF95769.1"/>
    </source>
</evidence>
<organism evidence="6 7">
    <name type="scientific">Methylomagnum ishizawai</name>
    <dbReference type="NCBI Taxonomy" id="1760988"/>
    <lineage>
        <taxon>Bacteria</taxon>
        <taxon>Pseudomonadati</taxon>
        <taxon>Pseudomonadota</taxon>
        <taxon>Gammaproteobacteria</taxon>
        <taxon>Methylococcales</taxon>
        <taxon>Methylococcaceae</taxon>
        <taxon>Methylomagnum</taxon>
    </lineage>
</organism>
<name>A0A1Y6CYM5_9GAMM</name>
<evidence type="ECO:0000256" key="1">
    <source>
        <dbReference type="ARBA" id="ARBA00004514"/>
    </source>
</evidence>
<dbReference type="EMBL" id="FXAM01000001">
    <property type="protein sequence ID" value="SMF95769.1"/>
    <property type="molecule type" value="Genomic_DNA"/>
</dbReference>
<reference evidence="6 7" key="1">
    <citation type="submission" date="2016-12" db="EMBL/GenBank/DDBJ databases">
        <authorList>
            <person name="Song W.-J."/>
            <person name="Kurnit D.M."/>
        </authorList>
    </citation>
    <scope>NUCLEOTIDE SEQUENCE [LARGE SCALE GENOMIC DNA]</scope>
    <source>
        <strain evidence="6 7">175</strain>
    </source>
</reference>
<dbReference type="InterPro" id="IPR008622">
    <property type="entry name" value="FliT"/>
</dbReference>
<evidence type="ECO:0000313" key="7">
    <source>
        <dbReference type="Proteomes" id="UP000192923"/>
    </source>
</evidence>
<gene>
    <name evidence="6" type="ORF">SAMN02949497_3143</name>
</gene>
<sequence length="109" mass="12173">MSELRSQAETVLALSRRLLALATQGAWAGIAEAERRRTEALSQLFLIDLSDPEDRRFLTDTVENILALDAQTVALVEQERDQAAGQLRQIQLGRQGKNAYLAVRDESSY</sequence>
<protein>
    <recommendedName>
        <fullName evidence="5">Flagellar protein FliT</fullName>
    </recommendedName>
</protein>
<dbReference type="Pfam" id="PF05400">
    <property type="entry name" value="FliT"/>
    <property type="match status" value="1"/>
</dbReference>
<proteinExistence type="predicted"/>